<dbReference type="Proteomes" id="UP000243406">
    <property type="component" value="Unassembled WGS sequence"/>
</dbReference>
<protein>
    <submittedName>
        <fullName evidence="1">Uncharacterized protein</fullName>
    </submittedName>
</protein>
<evidence type="ECO:0000313" key="2">
    <source>
        <dbReference type="Proteomes" id="UP000243406"/>
    </source>
</evidence>
<dbReference type="EMBL" id="FUYN01000002">
    <property type="protein sequence ID" value="SKB37573.1"/>
    <property type="molecule type" value="Genomic_DNA"/>
</dbReference>
<reference evidence="2" key="1">
    <citation type="submission" date="2017-02" db="EMBL/GenBank/DDBJ databases">
        <authorList>
            <person name="Varghese N."/>
            <person name="Submissions S."/>
        </authorList>
    </citation>
    <scope>NUCLEOTIDE SEQUENCE [LARGE SCALE GENOMIC DNA]</scope>
    <source>
        <strain evidence="2">ATCC 35199</strain>
    </source>
</reference>
<dbReference type="AlphaFoldDB" id="A0A1T5ASK7"/>
<evidence type="ECO:0000313" key="1">
    <source>
        <dbReference type="EMBL" id="SKB37573.1"/>
    </source>
</evidence>
<proteinExistence type="predicted"/>
<name>A0A1T5ASK7_9FIRM</name>
<accession>A0A1T5ASK7</accession>
<sequence length="103" mass="12266">MENSEALKVLHHLEDLLKQDDRKAIYDLMTHDFKSRVGMDHYLRLEKYRLNLSLPLCLVHIYEASDEKMMLRVKQESKSDHESFANILFVKEEEMWKLSGVLT</sequence>
<keyword evidence="2" id="KW-1185">Reference proteome</keyword>
<organism evidence="1 2">
    <name type="scientific">Acetoanaerobium noterae</name>
    <dbReference type="NCBI Taxonomy" id="745369"/>
    <lineage>
        <taxon>Bacteria</taxon>
        <taxon>Bacillati</taxon>
        <taxon>Bacillota</taxon>
        <taxon>Clostridia</taxon>
        <taxon>Peptostreptococcales</taxon>
        <taxon>Filifactoraceae</taxon>
        <taxon>Acetoanaerobium</taxon>
    </lineage>
</organism>
<dbReference type="RefSeq" id="WP_079589044.1">
    <property type="nucleotide sequence ID" value="NZ_DAMBHZ010000006.1"/>
</dbReference>
<gene>
    <name evidence="1" type="ORF">SAMN02745120_1128</name>
</gene>